<dbReference type="Proteomes" id="UP000663877">
    <property type="component" value="Unassembled WGS sequence"/>
</dbReference>
<keyword evidence="1" id="KW-1133">Transmembrane helix</keyword>
<feature type="transmembrane region" description="Helical" evidence="1">
    <location>
        <begin position="118"/>
        <end position="142"/>
    </location>
</feature>
<feature type="transmembrane region" description="Helical" evidence="1">
    <location>
        <begin position="35"/>
        <end position="58"/>
    </location>
</feature>
<dbReference type="AlphaFoldDB" id="A0A815KTM4"/>
<feature type="transmembrane region" description="Helical" evidence="1">
    <location>
        <begin position="193"/>
        <end position="216"/>
    </location>
</feature>
<dbReference type="EMBL" id="CAJNOI010000026">
    <property type="protein sequence ID" value="CAF0863390.1"/>
    <property type="molecule type" value="Genomic_DNA"/>
</dbReference>
<evidence type="ECO:0000313" key="2">
    <source>
        <dbReference type="EMBL" id="CAF0863390.1"/>
    </source>
</evidence>
<feature type="transmembrane region" description="Helical" evidence="1">
    <location>
        <begin position="79"/>
        <end position="98"/>
    </location>
</feature>
<proteinExistence type="predicted"/>
<evidence type="ECO:0000313" key="4">
    <source>
        <dbReference type="Proteomes" id="UP000663832"/>
    </source>
</evidence>
<sequence length="217" mass="25267">MVVKHGHQKDDCTLVGTTYSYGEVDWLVIRSKRHFLFLFCFWGALMLAFINSIVGSILEYMHKENIHGCTKFLRILRSVLYKSSMSIPVMVLFAFNYVTPCLQLRATTFMIFSNMFTYIVLAIQFPILLVVSIDVLYEFYIWKPNATYRLVRGTMKNQPTGMKIFQIILYSLLFAIIIIGIIVSFLIYLELMFLTHVTHHVLVMFNILLSIISIVYT</sequence>
<organism evidence="3 4">
    <name type="scientific">Adineta steineri</name>
    <dbReference type="NCBI Taxonomy" id="433720"/>
    <lineage>
        <taxon>Eukaryota</taxon>
        <taxon>Metazoa</taxon>
        <taxon>Spiralia</taxon>
        <taxon>Gnathifera</taxon>
        <taxon>Rotifera</taxon>
        <taxon>Eurotatoria</taxon>
        <taxon>Bdelloidea</taxon>
        <taxon>Adinetida</taxon>
        <taxon>Adinetidae</taxon>
        <taxon>Adineta</taxon>
    </lineage>
</organism>
<evidence type="ECO:0000256" key="1">
    <source>
        <dbReference type="SAM" id="Phobius"/>
    </source>
</evidence>
<keyword evidence="1" id="KW-0812">Transmembrane</keyword>
<protein>
    <submittedName>
        <fullName evidence="3">Uncharacterized protein</fullName>
    </submittedName>
</protein>
<name>A0A815KTM4_9BILA</name>
<dbReference type="EMBL" id="CAJNOM010000369">
    <property type="protein sequence ID" value="CAF1397551.1"/>
    <property type="molecule type" value="Genomic_DNA"/>
</dbReference>
<dbReference type="OrthoDB" id="2113814at2759"/>
<comment type="caution">
    <text evidence="3">The sequence shown here is derived from an EMBL/GenBank/DDBJ whole genome shotgun (WGS) entry which is preliminary data.</text>
</comment>
<keyword evidence="4" id="KW-1185">Reference proteome</keyword>
<dbReference type="Proteomes" id="UP000663832">
    <property type="component" value="Unassembled WGS sequence"/>
</dbReference>
<evidence type="ECO:0000313" key="3">
    <source>
        <dbReference type="EMBL" id="CAF1397551.1"/>
    </source>
</evidence>
<gene>
    <name evidence="2" type="ORF">BJG266_LOCUS8504</name>
    <name evidence="3" type="ORF">QVE165_LOCUS36571</name>
</gene>
<reference evidence="3" key="1">
    <citation type="submission" date="2021-02" db="EMBL/GenBank/DDBJ databases">
        <authorList>
            <person name="Nowell W R."/>
        </authorList>
    </citation>
    <scope>NUCLEOTIDE SEQUENCE</scope>
</reference>
<accession>A0A815KTM4</accession>
<feature type="transmembrane region" description="Helical" evidence="1">
    <location>
        <begin position="163"/>
        <end position="187"/>
    </location>
</feature>
<keyword evidence="1" id="KW-0472">Membrane</keyword>